<dbReference type="InterPro" id="IPR015943">
    <property type="entry name" value="WD40/YVTN_repeat-like_dom_sf"/>
</dbReference>
<feature type="repeat" description="WD" evidence="3">
    <location>
        <begin position="186"/>
        <end position="226"/>
    </location>
</feature>
<dbReference type="Proteomes" id="UP000054107">
    <property type="component" value="Unassembled WGS sequence"/>
</dbReference>
<dbReference type="Gene3D" id="2.130.10.10">
    <property type="entry name" value="YVTN repeat-like/Quinoprotein amine dehydrogenase"/>
    <property type="match status" value="2"/>
</dbReference>
<keyword evidence="6" id="KW-1185">Reference proteome</keyword>
<evidence type="ECO:0000256" key="2">
    <source>
        <dbReference type="ARBA" id="ARBA00022737"/>
    </source>
</evidence>
<keyword evidence="1 3" id="KW-0853">WD repeat</keyword>
<dbReference type="PROSITE" id="PS50181">
    <property type="entry name" value="FBOX"/>
    <property type="match status" value="1"/>
</dbReference>
<dbReference type="InterPro" id="IPR001810">
    <property type="entry name" value="F-box_dom"/>
</dbReference>
<dbReference type="SUPFAM" id="SSF81383">
    <property type="entry name" value="F-box domain"/>
    <property type="match status" value="1"/>
</dbReference>
<dbReference type="InterPro" id="IPR050349">
    <property type="entry name" value="WD_LIS1/nudF_dynein_reg"/>
</dbReference>
<feature type="repeat" description="WD" evidence="3">
    <location>
        <begin position="352"/>
        <end position="391"/>
    </location>
</feature>
<dbReference type="InterPro" id="IPR036322">
    <property type="entry name" value="WD40_repeat_dom_sf"/>
</dbReference>
<dbReference type="Pfam" id="PF12937">
    <property type="entry name" value="F-box-like"/>
    <property type="match status" value="1"/>
</dbReference>
<evidence type="ECO:0000313" key="5">
    <source>
        <dbReference type="EMBL" id="CEP14256.1"/>
    </source>
</evidence>
<dbReference type="PRINTS" id="PR00320">
    <property type="entry name" value="GPROTEINBRPT"/>
</dbReference>
<dbReference type="OrthoDB" id="19711at2759"/>
<dbReference type="PROSITE" id="PS00678">
    <property type="entry name" value="WD_REPEATS_1"/>
    <property type="match status" value="3"/>
</dbReference>
<feature type="repeat" description="WD" evidence="3">
    <location>
        <begin position="270"/>
        <end position="310"/>
    </location>
</feature>
<dbReference type="SMART" id="SM00320">
    <property type="entry name" value="WD40"/>
    <property type="match status" value="7"/>
</dbReference>
<proteinExistence type="predicted"/>
<dbReference type="InterPro" id="IPR001680">
    <property type="entry name" value="WD40_rpt"/>
</dbReference>
<dbReference type="InterPro" id="IPR019775">
    <property type="entry name" value="WD40_repeat_CS"/>
</dbReference>
<sequence>MVYELMFSPNASEKKRLADKIDPESHVPTYITISPRKDGATAKTKCLNPQHNPLLKKRLFVSSTSILPMFRVRHGSFSRCRLPNSNSSTQTGCLEKAQRLVSLPFEILSSIIFYLDYISVQKLARSCKRMQTVCHDDSLWRKLLYADFQLPPLSKTAPSCTNLRLYQNHLRLGHRWLTGKVNTHFLQGHSDSIYCLEWIGQDMLVSGSKDKTLRVWDVSASRCVRTVAGEHQGSILCLMVNKERSLLLTGSSDATCVMWSLPDLVIVRTFRGHGDSVLSVCFVGGNRIVTASKDFSLRVWSQETGQELLQMAGHLNSVNAVEAIDEHRVVSVSGDATMRLWDVDTGECIRVMQGHDLGLACARYNGKHLYSGGLEGKIKVWDVETGECVNTLVGHAGMVRSLDCVDGRVVSGSYDRTVKVWDANTGVCLLSFQSGHSNWIYHVLSSGTRIVSSGQEKRIMVLDFGNGLTPLCPA</sequence>
<name>A0A0B7NH62_9FUNG</name>
<evidence type="ECO:0000313" key="6">
    <source>
        <dbReference type="Proteomes" id="UP000054107"/>
    </source>
</evidence>
<gene>
    <name evidence="5" type="primary">PARPA_08424.1 scaffold 32947</name>
</gene>
<evidence type="ECO:0000259" key="4">
    <source>
        <dbReference type="PROSITE" id="PS50181"/>
    </source>
</evidence>
<reference evidence="5 6" key="1">
    <citation type="submission" date="2014-09" db="EMBL/GenBank/DDBJ databases">
        <authorList>
            <person name="Ellenberger Sabrina"/>
        </authorList>
    </citation>
    <scope>NUCLEOTIDE SEQUENCE [LARGE SCALE GENOMIC DNA]</scope>
    <source>
        <strain evidence="5 6">CBS 412.66</strain>
    </source>
</reference>
<organism evidence="5 6">
    <name type="scientific">Parasitella parasitica</name>
    <dbReference type="NCBI Taxonomy" id="35722"/>
    <lineage>
        <taxon>Eukaryota</taxon>
        <taxon>Fungi</taxon>
        <taxon>Fungi incertae sedis</taxon>
        <taxon>Mucoromycota</taxon>
        <taxon>Mucoromycotina</taxon>
        <taxon>Mucoromycetes</taxon>
        <taxon>Mucorales</taxon>
        <taxon>Mucorineae</taxon>
        <taxon>Mucoraceae</taxon>
        <taxon>Parasitella</taxon>
    </lineage>
</organism>
<dbReference type="SUPFAM" id="SSF50978">
    <property type="entry name" value="WD40 repeat-like"/>
    <property type="match status" value="1"/>
</dbReference>
<keyword evidence="2" id="KW-0677">Repeat</keyword>
<accession>A0A0B7NH62</accession>
<dbReference type="InterPro" id="IPR020472">
    <property type="entry name" value="WD40_PAC1"/>
</dbReference>
<evidence type="ECO:0000256" key="1">
    <source>
        <dbReference type="ARBA" id="ARBA00022574"/>
    </source>
</evidence>
<feature type="repeat" description="WD" evidence="3">
    <location>
        <begin position="311"/>
        <end position="351"/>
    </location>
</feature>
<dbReference type="PROSITE" id="PS50082">
    <property type="entry name" value="WD_REPEATS_2"/>
    <property type="match status" value="6"/>
</dbReference>
<dbReference type="CDD" id="cd00200">
    <property type="entry name" value="WD40"/>
    <property type="match status" value="1"/>
</dbReference>
<feature type="repeat" description="WD" evidence="3">
    <location>
        <begin position="392"/>
        <end position="431"/>
    </location>
</feature>
<dbReference type="InterPro" id="IPR036047">
    <property type="entry name" value="F-box-like_dom_sf"/>
</dbReference>
<dbReference type="AlphaFoldDB" id="A0A0B7NH62"/>
<protein>
    <recommendedName>
        <fullName evidence="4">F-box domain-containing protein</fullName>
    </recommendedName>
</protein>
<dbReference type="PROSITE" id="PS50294">
    <property type="entry name" value="WD_REPEATS_REGION"/>
    <property type="match status" value="4"/>
</dbReference>
<dbReference type="STRING" id="35722.A0A0B7NH62"/>
<dbReference type="EMBL" id="LN731097">
    <property type="protein sequence ID" value="CEP14256.1"/>
    <property type="molecule type" value="Genomic_DNA"/>
</dbReference>
<feature type="repeat" description="WD" evidence="3">
    <location>
        <begin position="228"/>
        <end position="269"/>
    </location>
</feature>
<evidence type="ECO:0000256" key="3">
    <source>
        <dbReference type="PROSITE-ProRule" id="PRU00221"/>
    </source>
</evidence>
<feature type="domain" description="F-box" evidence="4">
    <location>
        <begin position="97"/>
        <end position="143"/>
    </location>
</feature>
<dbReference type="Pfam" id="PF00400">
    <property type="entry name" value="WD40"/>
    <property type="match status" value="6"/>
</dbReference>
<dbReference type="Gene3D" id="1.20.1280.50">
    <property type="match status" value="1"/>
</dbReference>
<dbReference type="PANTHER" id="PTHR44129">
    <property type="entry name" value="WD REPEAT-CONTAINING PROTEIN POP1"/>
    <property type="match status" value="1"/>
</dbReference>